<evidence type="ECO:0000259" key="1">
    <source>
        <dbReference type="PROSITE" id="PS51781"/>
    </source>
</evidence>
<reference evidence="2" key="1">
    <citation type="journal article" date="2020" name="mSystems">
        <title>Genome- and Community-Level Interaction Insights into Carbon Utilization and Element Cycling Functions of Hydrothermarchaeota in Hydrothermal Sediment.</title>
        <authorList>
            <person name="Zhou Z."/>
            <person name="Liu Y."/>
            <person name="Xu W."/>
            <person name="Pan J."/>
            <person name="Luo Z.H."/>
            <person name="Li M."/>
        </authorList>
    </citation>
    <scope>NUCLEOTIDE SEQUENCE [LARGE SCALE GENOMIC DNA]</scope>
    <source>
        <strain evidence="2">SpSt-418</strain>
    </source>
</reference>
<dbReference type="Gene3D" id="2.30.30.40">
    <property type="entry name" value="SH3 Domains"/>
    <property type="match status" value="1"/>
</dbReference>
<proteinExistence type="predicted"/>
<dbReference type="EMBL" id="DSRU01000436">
    <property type="protein sequence ID" value="HFN01686.1"/>
    <property type="molecule type" value="Genomic_DNA"/>
</dbReference>
<dbReference type="PROSITE" id="PS51781">
    <property type="entry name" value="SH3B"/>
    <property type="match status" value="1"/>
</dbReference>
<sequence>MVFNKNLPASLNANKFPLPFPSIGEKKMKLKNWAIALCSATVAVGMSVTAALADTIEITGNRVNVRSGPGTNYRVLTVWNKGVRANRIKQSGSWAYVVTGPIEGWVSTSYIRPVGGNSGTTQRISFAPGTSGATVGGRVQGSQYRDYLLGARAGQRLTASITGTSPYLQVLVLAPNGRTLYTGSANWSGALPANGDYRLRVRIVPEEQSSGASGEYSLTVTIR</sequence>
<dbReference type="SMART" id="SM00287">
    <property type="entry name" value="SH3b"/>
    <property type="match status" value="1"/>
</dbReference>
<dbReference type="Gene3D" id="2.60.120.380">
    <property type="match status" value="1"/>
</dbReference>
<gene>
    <name evidence="2" type="ORF">ENR64_28875</name>
</gene>
<accession>A0A7C3KJY8</accession>
<comment type="caution">
    <text evidence="2">The sequence shown here is derived from an EMBL/GenBank/DDBJ whole genome shotgun (WGS) entry which is preliminary data.</text>
</comment>
<dbReference type="Pfam" id="PF08239">
    <property type="entry name" value="SH3_3"/>
    <property type="match status" value="1"/>
</dbReference>
<organism evidence="2">
    <name type="scientific">Oscillatoriales cyanobacterium SpSt-418</name>
    <dbReference type="NCBI Taxonomy" id="2282169"/>
    <lineage>
        <taxon>Bacteria</taxon>
        <taxon>Bacillati</taxon>
        <taxon>Cyanobacteriota</taxon>
        <taxon>Cyanophyceae</taxon>
        <taxon>Oscillatoriophycideae</taxon>
        <taxon>Oscillatoriales</taxon>
    </lineage>
</organism>
<protein>
    <submittedName>
        <fullName evidence="2">SH3 domain-containing protein</fullName>
    </submittedName>
</protein>
<feature type="domain" description="SH3b" evidence="1">
    <location>
        <begin position="53"/>
        <end position="115"/>
    </location>
</feature>
<evidence type="ECO:0000313" key="2">
    <source>
        <dbReference type="EMBL" id="HFN01686.1"/>
    </source>
</evidence>
<dbReference type="AlphaFoldDB" id="A0A7C3KJY8"/>
<dbReference type="InterPro" id="IPR003646">
    <property type="entry name" value="SH3-like_bac-type"/>
</dbReference>
<name>A0A7C3KJY8_9CYAN</name>